<feature type="chain" id="PRO_5047032826" evidence="1">
    <location>
        <begin position="31"/>
        <end position="191"/>
    </location>
</feature>
<gene>
    <name evidence="2" type="ORF">F7231_26345</name>
</gene>
<organism evidence="2 3">
    <name type="scientific">Fibrivirga algicola</name>
    <dbReference type="NCBI Taxonomy" id="2950420"/>
    <lineage>
        <taxon>Bacteria</taxon>
        <taxon>Pseudomonadati</taxon>
        <taxon>Bacteroidota</taxon>
        <taxon>Cytophagia</taxon>
        <taxon>Cytophagales</taxon>
        <taxon>Spirosomataceae</taxon>
        <taxon>Fibrivirga</taxon>
    </lineage>
</organism>
<evidence type="ECO:0000313" key="2">
    <source>
        <dbReference type="EMBL" id="NID13716.1"/>
    </source>
</evidence>
<protein>
    <submittedName>
        <fullName evidence="2">Uncharacterized protein</fullName>
    </submittedName>
</protein>
<evidence type="ECO:0000313" key="3">
    <source>
        <dbReference type="Proteomes" id="UP000606008"/>
    </source>
</evidence>
<dbReference type="EMBL" id="WAEL01000014">
    <property type="protein sequence ID" value="NID13716.1"/>
    <property type="molecule type" value="Genomic_DNA"/>
</dbReference>
<keyword evidence="1" id="KW-0732">Signal</keyword>
<dbReference type="RefSeq" id="WP_166694229.1">
    <property type="nucleotide sequence ID" value="NZ_WAEL01000014.1"/>
</dbReference>
<dbReference type="Proteomes" id="UP000606008">
    <property type="component" value="Unassembled WGS sequence"/>
</dbReference>
<reference evidence="3" key="1">
    <citation type="submission" date="2019-09" db="EMBL/GenBank/DDBJ databases">
        <authorList>
            <person name="Jung D.-H."/>
        </authorList>
    </citation>
    <scope>NUCLEOTIDE SEQUENCE [LARGE SCALE GENOMIC DNA]</scope>
    <source>
        <strain evidence="3">JA-25</strain>
    </source>
</reference>
<name>A0ABX0QQZ3_9BACT</name>
<proteinExistence type="predicted"/>
<evidence type="ECO:0000256" key="1">
    <source>
        <dbReference type="SAM" id="SignalP"/>
    </source>
</evidence>
<comment type="caution">
    <text evidence="2">The sequence shown here is derived from an EMBL/GenBank/DDBJ whole genome shotgun (WGS) entry which is preliminary data.</text>
</comment>
<keyword evidence="3" id="KW-1185">Reference proteome</keyword>
<reference evidence="3" key="2">
    <citation type="submission" date="2023-07" db="EMBL/GenBank/DDBJ databases">
        <authorList>
            <person name="Jung D.-H."/>
        </authorList>
    </citation>
    <scope>NUCLEOTIDE SEQUENCE [LARGE SCALE GENOMIC DNA]</scope>
    <source>
        <strain evidence="3">JA-25</strain>
    </source>
</reference>
<sequence length="191" mass="20807">MANPTCLTKTLSYIALLTCLLYACNNNKSAKTGSSKQTPTFYLDSLTVSTDAFKAIGNQNITFSYFLGDTSVTLYGWVLKKGKRPGGGGMPQDTGSYNPTADLILTPVGKTTVAVGPNTFIGNQVLLKKQVSDLVRFIGTRKGNLLFVPMLDATNRTVKYRITWLSKIASDTSMFDNEFLTNPAPPHQAYD</sequence>
<accession>A0ABX0QQZ3</accession>
<feature type="signal peptide" evidence="1">
    <location>
        <begin position="1"/>
        <end position="30"/>
    </location>
</feature>